<evidence type="ECO:0000313" key="3">
    <source>
        <dbReference type="Proteomes" id="UP000290682"/>
    </source>
</evidence>
<evidence type="ECO:0000256" key="1">
    <source>
        <dbReference type="SAM" id="MobiDB-lite"/>
    </source>
</evidence>
<dbReference type="EMBL" id="REGR01000014">
    <property type="protein sequence ID" value="RXZ42705.1"/>
    <property type="molecule type" value="Genomic_DNA"/>
</dbReference>
<organism evidence="2 3">
    <name type="scientific">Crenobacter cavernae</name>
    <dbReference type="NCBI Taxonomy" id="2290923"/>
    <lineage>
        <taxon>Bacteria</taxon>
        <taxon>Pseudomonadati</taxon>
        <taxon>Pseudomonadota</taxon>
        <taxon>Betaproteobacteria</taxon>
        <taxon>Neisseriales</taxon>
        <taxon>Neisseriaceae</taxon>
        <taxon>Crenobacter</taxon>
    </lineage>
</organism>
<accession>A0ABY0FEP1</accession>
<name>A0ABY0FEP1_9NEIS</name>
<keyword evidence="3" id="KW-1185">Reference proteome</keyword>
<reference evidence="2 3" key="1">
    <citation type="submission" date="2018-10" db="EMBL/GenBank/DDBJ databases">
        <title>Draft genome of Fastidiocella sp. strain 375T, a bacterium isolated from a karstic cave dripping water.</title>
        <authorList>
            <person name="Coelho C."/>
            <person name="Verissimo A."/>
            <person name="Tiago I."/>
        </authorList>
    </citation>
    <scope>NUCLEOTIDE SEQUENCE [LARGE SCALE GENOMIC DNA]</scope>
    <source>
        <strain evidence="2 3">CAVE-375</strain>
    </source>
</reference>
<proteinExistence type="predicted"/>
<dbReference type="Proteomes" id="UP000290682">
    <property type="component" value="Unassembled WGS sequence"/>
</dbReference>
<dbReference type="RefSeq" id="WP_129213495.1">
    <property type="nucleotide sequence ID" value="NZ_REGR01000014.1"/>
</dbReference>
<protein>
    <submittedName>
        <fullName evidence="2">Uncharacterized protein</fullName>
    </submittedName>
</protein>
<sequence length="60" mass="6359">MSKAVTFLKPWRHYNPGETAGFSDEQADRLVAGEVAEWPATEVSGEPKKAAGKPAASQGT</sequence>
<feature type="region of interest" description="Disordered" evidence="1">
    <location>
        <begin position="39"/>
        <end position="60"/>
    </location>
</feature>
<evidence type="ECO:0000313" key="2">
    <source>
        <dbReference type="EMBL" id="RXZ42705.1"/>
    </source>
</evidence>
<comment type="caution">
    <text evidence="2">The sequence shown here is derived from an EMBL/GenBank/DDBJ whole genome shotgun (WGS) entry which is preliminary data.</text>
</comment>
<gene>
    <name evidence="2" type="ORF">EBB06_12490</name>
</gene>